<dbReference type="PANTHER" id="PTHR30461">
    <property type="entry name" value="DNA-INVERTASE FROM LAMBDOID PROPHAGE"/>
    <property type="match status" value="1"/>
</dbReference>
<dbReference type="Gene3D" id="3.40.50.1390">
    <property type="entry name" value="Resolvase, N-terminal catalytic domain"/>
    <property type="match status" value="1"/>
</dbReference>
<dbReference type="Proteomes" id="UP001057291">
    <property type="component" value="Unassembled WGS sequence"/>
</dbReference>
<feature type="coiled-coil region" evidence="1">
    <location>
        <begin position="401"/>
        <end position="497"/>
    </location>
</feature>
<name>A0AAV4LIL2_9BACL</name>
<dbReference type="EMBL" id="BOQE01000001">
    <property type="protein sequence ID" value="GIM47581.1"/>
    <property type="molecule type" value="Genomic_DNA"/>
</dbReference>
<dbReference type="RefSeq" id="WP_282200543.1">
    <property type="nucleotide sequence ID" value="NZ_BOQE01000001.1"/>
</dbReference>
<dbReference type="InterPro" id="IPR025827">
    <property type="entry name" value="Zn_ribbon_recom_dom"/>
</dbReference>
<feature type="domain" description="Recombinase" evidence="3">
    <location>
        <begin position="166"/>
        <end position="302"/>
    </location>
</feature>
<dbReference type="InterPro" id="IPR011109">
    <property type="entry name" value="DNA_bind_recombinase_dom"/>
</dbReference>
<feature type="domain" description="Resolvase/invertase-type recombinase catalytic" evidence="2">
    <location>
        <begin position="10"/>
        <end position="158"/>
    </location>
</feature>
<organism evidence="4 5">
    <name type="scientific">Collibacillus ludicampi</name>
    <dbReference type="NCBI Taxonomy" id="2771369"/>
    <lineage>
        <taxon>Bacteria</taxon>
        <taxon>Bacillati</taxon>
        <taxon>Bacillota</taxon>
        <taxon>Bacilli</taxon>
        <taxon>Bacillales</taxon>
        <taxon>Alicyclobacillaceae</taxon>
        <taxon>Collibacillus</taxon>
    </lineage>
</organism>
<dbReference type="Pfam" id="PF07508">
    <property type="entry name" value="Recombinase"/>
    <property type="match status" value="1"/>
</dbReference>
<dbReference type="SMART" id="SM00857">
    <property type="entry name" value="Resolvase"/>
    <property type="match status" value="1"/>
</dbReference>
<dbReference type="InterPro" id="IPR006119">
    <property type="entry name" value="Resolv_N"/>
</dbReference>
<evidence type="ECO:0000256" key="1">
    <source>
        <dbReference type="SAM" id="Coils"/>
    </source>
</evidence>
<dbReference type="PROSITE" id="PS51737">
    <property type="entry name" value="RECOMBINASE_DNA_BIND"/>
    <property type="match status" value="1"/>
</dbReference>
<reference evidence="4" key="1">
    <citation type="journal article" date="2023" name="Int. J. Syst. Evol. Microbiol.">
        <title>Collibacillus ludicampi gen. nov., sp. nov., a new soil bacterium of the family Alicyclobacillaceae.</title>
        <authorList>
            <person name="Jojima T."/>
            <person name="Ioku Y."/>
            <person name="Fukuta Y."/>
            <person name="Shirasaka N."/>
            <person name="Matsumura Y."/>
            <person name="Mori M."/>
        </authorList>
    </citation>
    <scope>NUCLEOTIDE SEQUENCE</scope>
    <source>
        <strain evidence="4">TP075</strain>
    </source>
</reference>
<dbReference type="PROSITE" id="PS51736">
    <property type="entry name" value="RECOMBINASES_3"/>
    <property type="match status" value="1"/>
</dbReference>
<evidence type="ECO:0000313" key="4">
    <source>
        <dbReference type="EMBL" id="GIM47581.1"/>
    </source>
</evidence>
<dbReference type="Pfam" id="PF13408">
    <property type="entry name" value="Zn_ribbon_recom"/>
    <property type="match status" value="1"/>
</dbReference>
<dbReference type="PANTHER" id="PTHR30461:SF23">
    <property type="entry name" value="DNA RECOMBINASE-RELATED"/>
    <property type="match status" value="1"/>
</dbReference>
<dbReference type="InterPro" id="IPR038109">
    <property type="entry name" value="DNA_bind_recomb_sf"/>
</dbReference>
<keyword evidence="5" id="KW-1185">Reference proteome</keyword>
<keyword evidence="1" id="KW-0175">Coiled coil</keyword>
<gene>
    <name evidence="4" type="primary">ccrB</name>
    <name evidence="4" type="ORF">DNHGIG_31300</name>
</gene>
<dbReference type="InterPro" id="IPR050639">
    <property type="entry name" value="SSR_resolvase"/>
</dbReference>
<dbReference type="CDD" id="cd03768">
    <property type="entry name" value="SR_ResInv"/>
    <property type="match status" value="1"/>
</dbReference>
<evidence type="ECO:0000259" key="3">
    <source>
        <dbReference type="PROSITE" id="PS51737"/>
    </source>
</evidence>
<dbReference type="GO" id="GO:0003677">
    <property type="term" value="F:DNA binding"/>
    <property type="evidence" value="ECO:0007669"/>
    <property type="project" value="InterPro"/>
</dbReference>
<dbReference type="InterPro" id="IPR036162">
    <property type="entry name" value="Resolvase-like_N_sf"/>
</dbReference>
<dbReference type="Pfam" id="PF00239">
    <property type="entry name" value="Resolvase"/>
    <property type="match status" value="1"/>
</dbReference>
<evidence type="ECO:0000259" key="2">
    <source>
        <dbReference type="PROSITE" id="PS51736"/>
    </source>
</evidence>
<dbReference type="SUPFAM" id="SSF53041">
    <property type="entry name" value="Resolvase-like"/>
    <property type="match status" value="1"/>
</dbReference>
<proteinExistence type="predicted"/>
<protein>
    <submittedName>
        <fullName evidence="4">Serine recombinase</fullName>
    </submittedName>
</protein>
<accession>A0AAV4LIL2</accession>
<dbReference type="GO" id="GO:0000150">
    <property type="term" value="F:DNA strand exchange activity"/>
    <property type="evidence" value="ECO:0007669"/>
    <property type="project" value="InterPro"/>
</dbReference>
<evidence type="ECO:0000313" key="5">
    <source>
        <dbReference type="Proteomes" id="UP001057291"/>
    </source>
</evidence>
<comment type="caution">
    <text evidence="4">The sequence shown here is derived from an EMBL/GenBank/DDBJ whole genome shotgun (WGS) entry which is preliminary data.</text>
</comment>
<dbReference type="AlphaFoldDB" id="A0AAV4LIL2"/>
<sequence length="571" mass="65711">MAITPQYQIRAAVYGRVSTEEQAERGTIENQLEFGRKYGDLHQIEIVRWYKDDGVSGTIPLESREEGAKLLEDAKKGVFNLLLIYRLDRLGRSARIILNAVHELEQYGVKIRSMTEPFDTGDPNGRFLLTILAGVADLERETILERMWHGANRAAREGRWLGGIVPYGYRVNDESYLEVNEEPLPGMDMSEADVVRLIYRLTVEQKMSTVKIADYLNALGVPPSYTKDGRKVKRGKRQENTAGIWRPSRIRNMIINETYKGIHHYGKRASKERDLILRQVPAIVSEEVWDKAQLVLRENQIESMRNAKRQNLLRGLIRCGCCGLNYGATRFPSSKGTHKPYYICNGKTTYRGPYLGKCPSRNIPAEWIEKKVWDACLAFIENPGEAMKELAATMETRSSCNEDYEAERNLIMKAIEEKEIEKQSILDLFRKKIIGSADVEIQFKKIEQEKASLQERVKVLSEQIEEEQDLLKKFDNLQQLLANLREKLRNNDSFEVRREIVKTLVKEIIIHSHLPNNGRKKPRATVEVRYTFFKGVNHTDARVAFIVRIRSPHVRAPLSKFTDIGANYQGR</sequence>
<dbReference type="Gene3D" id="3.90.1750.20">
    <property type="entry name" value="Putative Large Serine Recombinase, Chain B, Domain 2"/>
    <property type="match status" value="1"/>
</dbReference>